<dbReference type="InterPro" id="IPR008841">
    <property type="entry name" value="Siphovirus-type_tail_N"/>
</dbReference>
<proteinExistence type="predicted"/>
<dbReference type="Proteomes" id="UP001597233">
    <property type="component" value="Unassembled WGS sequence"/>
</dbReference>
<organism evidence="2 3">
    <name type="scientific">Paenibacillus wenxiniae</name>
    <dbReference type="NCBI Taxonomy" id="1636843"/>
    <lineage>
        <taxon>Bacteria</taxon>
        <taxon>Bacillati</taxon>
        <taxon>Bacillota</taxon>
        <taxon>Bacilli</taxon>
        <taxon>Bacillales</taxon>
        <taxon>Paenibacillaceae</taxon>
        <taxon>Paenibacillus</taxon>
    </lineage>
</organism>
<gene>
    <name evidence="2" type="ORF">ACFSC9_08545</name>
</gene>
<reference evidence="3" key="1">
    <citation type="journal article" date="2019" name="Int. J. Syst. Evol. Microbiol.">
        <title>The Global Catalogue of Microorganisms (GCM) 10K type strain sequencing project: providing services to taxonomists for standard genome sequencing and annotation.</title>
        <authorList>
            <consortium name="The Broad Institute Genomics Platform"/>
            <consortium name="The Broad Institute Genome Sequencing Center for Infectious Disease"/>
            <person name="Wu L."/>
            <person name="Ma J."/>
        </authorList>
    </citation>
    <scope>NUCLEOTIDE SEQUENCE [LARGE SCALE GENOMIC DNA]</scope>
    <source>
        <strain evidence="3">CCUG 54950</strain>
    </source>
</reference>
<evidence type="ECO:0000313" key="3">
    <source>
        <dbReference type="Proteomes" id="UP001597233"/>
    </source>
</evidence>
<dbReference type="Gene3D" id="2.40.30.200">
    <property type="match status" value="1"/>
</dbReference>
<evidence type="ECO:0000259" key="1">
    <source>
        <dbReference type="Pfam" id="PF05709"/>
    </source>
</evidence>
<dbReference type="Pfam" id="PF05709">
    <property type="entry name" value="Sipho_tail"/>
    <property type="match status" value="1"/>
</dbReference>
<keyword evidence="3" id="KW-1185">Reference proteome</keyword>
<accession>A0ABW4RGZ3</accession>
<evidence type="ECO:0000313" key="2">
    <source>
        <dbReference type="EMBL" id="MFD1885576.1"/>
    </source>
</evidence>
<name>A0ABW4RGZ3_9BACL</name>
<protein>
    <submittedName>
        <fullName evidence="2">Phage tail domain-containing protein</fullName>
    </submittedName>
</protein>
<sequence length="186" mass="20820">MISLILSGKSNMELGFYATGASKRPMLPVTIDRTLVIPGTNGAYNFGADLGTRTIEYDCRFIEQDYLKLQQVVMELAAYLLDSFGKPRTLVLQQVERPGQSITVQYSGQIDLQRIMGTGVFNLPLLAHDPYFYSDEQLVERSVTSSPQVIEIQSSGTIRTDPYIVFTNTGSNTINRIRLTNEVRVE</sequence>
<comment type="caution">
    <text evidence="2">The sequence shown here is derived from an EMBL/GenBank/DDBJ whole genome shotgun (WGS) entry which is preliminary data.</text>
</comment>
<feature type="domain" description="Siphovirus-type tail component RIFT-related" evidence="1">
    <location>
        <begin position="18"/>
        <end position="126"/>
    </location>
</feature>
<dbReference type="EMBL" id="JBHUEH010000011">
    <property type="protein sequence ID" value="MFD1885576.1"/>
    <property type="molecule type" value="Genomic_DNA"/>
</dbReference>